<evidence type="ECO:0000256" key="6">
    <source>
        <dbReference type="ARBA" id="ARBA00022786"/>
    </source>
</evidence>
<gene>
    <name evidence="11" type="ORF">Tci_054376</name>
</gene>
<dbReference type="AlphaFoldDB" id="A0A6L2N868"/>
<dbReference type="SUPFAM" id="SSF57850">
    <property type="entry name" value="RING/U-box"/>
    <property type="match status" value="1"/>
</dbReference>
<dbReference type="InterPro" id="IPR001841">
    <property type="entry name" value="Znf_RING"/>
</dbReference>
<evidence type="ECO:0000256" key="4">
    <source>
        <dbReference type="ARBA" id="ARBA00022723"/>
    </source>
</evidence>
<name>A0A6L2N868_TANCI</name>
<comment type="catalytic activity">
    <reaction evidence="1">
        <text>S-ubiquitinyl-[E2 ubiquitin-conjugating enzyme]-L-cysteine + [acceptor protein]-L-lysine = [E2 ubiquitin-conjugating enzyme]-L-cysteine + N(6)-ubiquitinyl-[acceptor protein]-L-lysine.</text>
        <dbReference type="EC" id="2.3.2.27"/>
    </reaction>
</comment>
<accession>A0A6L2N868</accession>
<keyword evidence="4" id="KW-0479">Metal-binding</keyword>
<dbReference type="EMBL" id="BKCJ010008472">
    <property type="protein sequence ID" value="GEU82398.1"/>
    <property type="molecule type" value="Genomic_DNA"/>
</dbReference>
<sequence length="426" mass="46238">MDVYSSKRPVGGIAAPKKKPVAALKDTVGSQSGPTQVCSRVGCCGGRLNNSKGTKNKCIEKPKPLKPASCSSSSKEVSAASSSKSPTSNVKKPLVESDKKLPIKIGTVPTESKTASNQPEISERKSIRSQTQLKLKSRSLIADQNSEMSNVRKKRFTQGESSSSGKGKKIVGVSPNEGRVSDPKTLKNMTFGKASNVPSARTKKSSTQLHGDDFSVVKSTNVIREMPHIQELSDNGGGSSSDSSSVNFRNRSVVRFMNENGSPHYNIDGIADVLLALDRIEQDEELSYEQLLALETNLFLGGLNLYDQHRDMRLDIDNMSYEELLVLEEKMGTVSTALSEEELSKCIKTSVFESVHLEKERTGCNSGADDSKCSICQEEFVRGDKIGSLKCGHGYHTPCINQWLQLKNWCPICKVSPKPSSASSPA</sequence>
<evidence type="ECO:0000256" key="9">
    <source>
        <dbReference type="SAM" id="MobiDB-lite"/>
    </source>
</evidence>
<evidence type="ECO:0000259" key="10">
    <source>
        <dbReference type="PROSITE" id="PS50089"/>
    </source>
</evidence>
<keyword evidence="3" id="KW-0808">Transferase</keyword>
<feature type="compositionally biased region" description="Polar residues" evidence="9">
    <location>
        <begin position="28"/>
        <end position="38"/>
    </location>
</feature>
<evidence type="ECO:0000313" key="11">
    <source>
        <dbReference type="EMBL" id="GEU82398.1"/>
    </source>
</evidence>
<evidence type="ECO:0000256" key="1">
    <source>
        <dbReference type="ARBA" id="ARBA00000900"/>
    </source>
</evidence>
<evidence type="ECO:0000256" key="7">
    <source>
        <dbReference type="ARBA" id="ARBA00022833"/>
    </source>
</evidence>
<reference evidence="11" key="1">
    <citation type="journal article" date="2019" name="Sci. Rep.">
        <title>Draft genome of Tanacetum cinerariifolium, the natural source of mosquito coil.</title>
        <authorList>
            <person name="Yamashiro T."/>
            <person name="Shiraishi A."/>
            <person name="Satake H."/>
            <person name="Nakayama K."/>
        </authorList>
    </citation>
    <scope>NUCLEOTIDE SEQUENCE</scope>
</reference>
<protein>
    <recommendedName>
        <fullName evidence="2">RING-type E3 ubiquitin transferase</fullName>
        <ecNumber evidence="2">2.3.2.27</ecNumber>
    </recommendedName>
</protein>
<feature type="region of interest" description="Disordered" evidence="9">
    <location>
        <begin position="1"/>
        <end position="211"/>
    </location>
</feature>
<dbReference type="PANTHER" id="PTHR22937">
    <property type="entry name" value="E3 UBIQUITIN-PROTEIN LIGASE RNF165"/>
    <property type="match status" value="1"/>
</dbReference>
<dbReference type="Gene3D" id="3.30.40.10">
    <property type="entry name" value="Zinc/RING finger domain, C3HC4 (zinc finger)"/>
    <property type="match status" value="1"/>
</dbReference>
<dbReference type="InterPro" id="IPR045191">
    <property type="entry name" value="MBR1/2-like"/>
</dbReference>
<evidence type="ECO:0000256" key="8">
    <source>
        <dbReference type="PROSITE-ProRule" id="PRU00175"/>
    </source>
</evidence>
<proteinExistence type="predicted"/>
<organism evidence="11">
    <name type="scientific">Tanacetum cinerariifolium</name>
    <name type="common">Dalmatian daisy</name>
    <name type="synonym">Chrysanthemum cinerariifolium</name>
    <dbReference type="NCBI Taxonomy" id="118510"/>
    <lineage>
        <taxon>Eukaryota</taxon>
        <taxon>Viridiplantae</taxon>
        <taxon>Streptophyta</taxon>
        <taxon>Embryophyta</taxon>
        <taxon>Tracheophyta</taxon>
        <taxon>Spermatophyta</taxon>
        <taxon>Magnoliopsida</taxon>
        <taxon>eudicotyledons</taxon>
        <taxon>Gunneridae</taxon>
        <taxon>Pentapetalae</taxon>
        <taxon>asterids</taxon>
        <taxon>campanulids</taxon>
        <taxon>Asterales</taxon>
        <taxon>Asteraceae</taxon>
        <taxon>Asteroideae</taxon>
        <taxon>Anthemideae</taxon>
        <taxon>Anthemidinae</taxon>
        <taxon>Tanacetum</taxon>
    </lineage>
</organism>
<evidence type="ECO:0000256" key="2">
    <source>
        <dbReference type="ARBA" id="ARBA00012483"/>
    </source>
</evidence>
<keyword evidence="7" id="KW-0862">Zinc</keyword>
<keyword evidence="5 8" id="KW-0863">Zinc-finger</keyword>
<evidence type="ECO:0000256" key="5">
    <source>
        <dbReference type="ARBA" id="ARBA00022771"/>
    </source>
</evidence>
<dbReference type="EC" id="2.3.2.27" evidence="2"/>
<dbReference type="GO" id="GO:0008270">
    <property type="term" value="F:zinc ion binding"/>
    <property type="evidence" value="ECO:0007669"/>
    <property type="project" value="UniProtKB-KW"/>
</dbReference>
<feature type="compositionally biased region" description="Low complexity" evidence="9">
    <location>
        <begin position="161"/>
        <end position="174"/>
    </location>
</feature>
<feature type="compositionally biased region" description="Polar residues" evidence="9">
    <location>
        <begin position="109"/>
        <end position="120"/>
    </location>
</feature>
<keyword evidence="6" id="KW-0833">Ubl conjugation pathway</keyword>
<dbReference type="PROSITE" id="PS50089">
    <property type="entry name" value="ZF_RING_2"/>
    <property type="match status" value="1"/>
</dbReference>
<dbReference type="InterPro" id="IPR013083">
    <property type="entry name" value="Znf_RING/FYVE/PHD"/>
</dbReference>
<dbReference type="PANTHER" id="PTHR22937:SF136">
    <property type="entry name" value="RING-TYPE E3 UBIQUITIN TRANSFERASE"/>
    <property type="match status" value="1"/>
</dbReference>
<dbReference type="GO" id="GO:0061630">
    <property type="term" value="F:ubiquitin protein ligase activity"/>
    <property type="evidence" value="ECO:0007669"/>
    <property type="project" value="UniProtKB-EC"/>
</dbReference>
<feature type="compositionally biased region" description="Low complexity" evidence="9">
    <location>
        <begin position="66"/>
        <end position="92"/>
    </location>
</feature>
<evidence type="ECO:0000256" key="3">
    <source>
        <dbReference type="ARBA" id="ARBA00022679"/>
    </source>
</evidence>
<comment type="caution">
    <text evidence="11">The sequence shown here is derived from an EMBL/GenBank/DDBJ whole genome shotgun (WGS) entry which is preliminary data.</text>
</comment>
<feature type="domain" description="RING-type" evidence="10">
    <location>
        <begin position="373"/>
        <end position="414"/>
    </location>
</feature>
<dbReference type="SMART" id="SM00184">
    <property type="entry name" value="RING"/>
    <property type="match status" value="1"/>
</dbReference>
<dbReference type="Pfam" id="PF13639">
    <property type="entry name" value="zf-RING_2"/>
    <property type="match status" value="1"/>
</dbReference>